<reference evidence="8 9" key="1">
    <citation type="submission" date="2024-01" db="EMBL/GenBank/DDBJ databases">
        <authorList>
            <person name="Allen C."/>
            <person name="Tagirdzhanova G."/>
        </authorList>
    </citation>
    <scope>NUCLEOTIDE SEQUENCE [LARGE SCALE GENOMIC DNA]</scope>
</reference>
<dbReference type="CDD" id="cd12148">
    <property type="entry name" value="fungal_TF_MHR"/>
    <property type="match status" value="1"/>
</dbReference>
<keyword evidence="3" id="KW-0805">Transcription regulation</keyword>
<keyword evidence="9" id="KW-1185">Reference proteome</keyword>
<comment type="caution">
    <text evidence="8">The sequence shown here is derived from an EMBL/GenBank/DDBJ whole genome shotgun (WGS) entry which is preliminary data.</text>
</comment>
<dbReference type="PANTHER" id="PTHR37534">
    <property type="entry name" value="TRANSCRIPTIONAL ACTIVATOR PROTEIN UGA3"/>
    <property type="match status" value="1"/>
</dbReference>
<accession>A0ABP0D4L9</accession>
<keyword evidence="4" id="KW-0238">DNA-binding</keyword>
<feature type="region of interest" description="Disordered" evidence="7">
    <location>
        <begin position="33"/>
        <end position="57"/>
    </location>
</feature>
<evidence type="ECO:0000256" key="3">
    <source>
        <dbReference type="ARBA" id="ARBA00023015"/>
    </source>
</evidence>
<keyword evidence="2" id="KW-0862">Zinc</keyword>
<dbReference type="Proteomes" id="UP001642482">
    <property type="component" value="Unassembled WGS sequence"/>
</dbReference>
<evidence type="ECO:0000256" key="2">
    <source>
        <dbReference type="ARBA" id="ARBA00022833"/>
    </source>
</evidence>
<evidence type="ECO:0000256" key="5">
    <source>
        <dbReference type="ARBA" id="ARBA00023163"/>
    </source>
</evidence>
<dbReference type="EMBL" id="CAWUHD010000239">
    <property type="protein sequence ID" value="CAK7238379.1"/>
    <property type="molecule type" value="Genomic_DNA"/>
</dbReference>
<name>A0ABP0D4L9_9PEZI</name>
<dbReference type="InterPro" id="IPR021858">
    <property type="entry name" value="Fun_TF"/>
</dbReference>
<comment type="subcellular location">
    <subcellularLocation>
        <location evidence="1">Nucleus</location>
    </subcellularLocation>
</comment>
<evidence type="ECO:0000313" key="9">
    <source>
        <dbReference type="Proteomes" id="UP001642482"/>
    </source>
</evidence>
<organism evidence="8 9">
    <name type="scientific">Sporothrix eucalyptigena</name>
    <dbReference type="NCBI Taxonomy" id="1812306"/>
    <lineage>
        <taxon>Eukaryota</taxon>
        <taxon>Fungi</taxon>
        <taxon>Dikarya</taxon>
        <taxon>Ascomycota</taxon>
        <taxon>Pezizomycotina</taxon>
        <taxon>Sordariomycetes</taxon>
        <taxon>Sordariomycetidae</taxon>
        <taxon>Ophiostomatales</taxon>
        <taxon>Ophiostomataceae</taxon>
        <taxon>Sporothrix</taxon>
    </lineage>
</organism>
<gene>
    <name evidence="8" type="ORF">SEUCBS140593_010626</name>
</gene>
<evidence type="ECO:0000256" key="7">
    <source>
        <dbReference type="SAM" id="MobiDB-lite"/>
    </source>
</evidence>
<evidence type="ECO:0000256" key="6">
    <source>
        <dbReference type="ARBA" id="ARBA00023242"/>
    </source>
</evidence>
<proteinExistence type="predicted"/>
<keyword evidence="6" id="KW-0539">Nucleus</keyword>
<protein>
    <recommendedName>
        <fullName evidence="10">C6 zinc finger domain containing protein</fullName>
    </recommendedName>
</protein>
<keyword evidence="5" id="KW-0804">Transcription</keyword>
<evidence type="ECO:0000313" key="8">
    <source>
        <dbReference type="EMBL" id="CAK7238379.1"/>
    </source>
</evidence>
<evidence type="ECO:0008006" key="10">
    <source>
        <dbReference type="Google" id="ProtNLM"/>
    </source>
</evidence>
<dbReference type="PANTHER" id="PTHR37534:SF25">
    <property type="entry name" value="ZN(II)2CYS6 TRANSCRIPTION FACTOR (EUROFUNG)"/>
    <property type="match status" value="1"/>
</dbReference>
<evidence type="ECO:0000256" key="1">
    <source>
        <dbReference type="ARBA" id="ARBA00004123"/>
    </source>
</evidence>
<sequence>MSTLNGGFQFDADHVWLETPSEVTFIHAVNETSTEETEATISNDPTPAHVSPEPEAEDVSFDVPTVASVLTPTPALQVPELSNRAELFPPTAATPNDAVEFPSPYSTTSGGPYSTTPSGGSPATIVDPIHSLVRMRTSGSILYTPSPAQPLRDPQIAALLQHYTANLACWFDVNDPHHQFETFVPYLALNCPILLHAVLALSACHLNRLHRASDTSYDAAAQFHDLCIQDLIPALADASTALDNVLPISTVVLRMYEMLSYVEQDHQRHLKGCSSLFRHNRKNIGFRALKRTAFWMYFRQEIMVALATRKPTTIKPSHWKVDITWGGDFDHVKTEQMTMLVAEVVDYCFGEDDDGERWNDLQREVDAWKELLPESFQPLFVIEDSGEPFPRILYLCTWHIIAMQFYHLAKVLLALHNPHPVRGIQFLDFARAVETLGDKHPGILVNAVQPLAICKCRLACYSAASE</sequence>
<dbReference type="Pfam" id="PF11951">
    <property type="entry name" value="Fungal_trans_2"/>
    <property type="match status" value="1"/>
</dbReference>
<evidence type="ECO:0000256" key="4">
    <source>
        <dbReference type="ARBA" id="ARBA00023125"/>
    </source>
</evidence>